<accession>A0ACC1QRY3</accession>
<dbReference type="Proteomes" id="UP001148737">
    <property type="component" value="Unassembled WGS sequence"/>
</dbReference>
<sequence>MSNSPPDSSFAASEPQNEPSSPSRHDSSILSQDMPPAGVNDSFESEAATEKHPKGKRKRTAAKDKMILEEAYKANPKPDKQARLDIVNRVSLNEKEVQIWFQNRRQNDRRKSRPLSPQELAALRFNGLHGVPTDPMSMAAGVPNAEIPVTMAAHAPTNPQAMSPSQPSSQPVPSPAQLITATPRATGHANPQLPETTPQNRDLSSSQSSQDCPPSVAHSFSSSVGYLANRWNIGSSFSTPAGQIRDADESPRCVQQSCNPFMPMLIKFTIDCLPHPLASRIRLTMLANGRANPTSDSRCHWKAKLSSWITRLHQRVPLRKNTQAQSSLVSVA</sequence>
<dbReference type="EMBL" id="JANAKD010000874">
    <property type="protein sequence ID" value="KAJ3486864.1"/>
    <property type="molecule type" value="Genomic_DNA"/>
</dbReference>
<organism evidence="1 2">
    <name type="scientific">Lecanicillium saksenae</name>
    <dbReference type="NCBI Taxonomy" id="468837"/>
    <lineage>
        <taxon>Eukaryota</taxon>
        <taxon>Fungi</taxon>
        <taxon>Dikarya</taxon>
        <taxon>Ascomycota</taxon>
        <taxon>Pezizomycotina</taxon>
        <taxon>Sordariomycetes</taxon>
        <taxon>Hypocreomycetidae</taxon>
        <taxon>Hypocreales</taxon>
        <taxon>Cordycipitaceae</taxon>
        <taxon>Lecanicillium</taxon>
    </lineage>
</organism>
<reference evidence="1" key="1">
    <citation type="submission" date="2022-07" db="EMBL/GenBank/DDBJ databases">
        <title>Genome Sequence of Lecanicillium saksenae.</title>
        <authorList>
            <person name="Buettner E."/>
        </authorList>
    </citation>
    <scope>NUCLEOTIDE SEQUENCE</scope>
    <source>
        <strain evidence="1">VT-O1</strain>
    </source>
</reference>
<evidence type="ECO:0000313" key="2">
    <source>
        <dbReference type="Proteomes" id="UP001148737"/>
    </source>
</evidence>
<gene>
    <name evidence="1" type="ORF">NLG97_g6531</name>
</gene>
<name>A0ACC1QRY3_9HYPO</name>
<protein>
    <submittedName>
        <fullName evidence="1">Uncharacterized protein</fullName>
    </submittedName>
</protein>
<evidence type="ECO:0000313" key="1">
    <source>
        <dbReference type="EMBL" id="KAJ3486864.1"/>
    </source>
</evidence>
<comment type="caution">
    <text evidence="1">The sequence shown here is derived from an EMBL/GenBank/DDBJ whole genome shotgun (WGS) entry which is preliminary data.</text>
</comment>
<proteinExistence type="predicted"/>
<keyword evidence="2" id="KW-1185">Reference proteome</keyword>